<dbReference type="GO" id="GO:0018064">
    <property type="term" value="F:protein-L-histidine N-tele-methyltransferase activity"/>
    <property type="evidence" value="ECO:0007669"/>
    <property type="project" value="UniProtKB-EC"/>
</dbReference>
<dbReference type="Gene3D" id="3.40.50.150">
    <property type="entry name" value="Vaccinia Virus protein VP39"/>
    <property type="match status" value="1"/>
</dbReference>
<name>A0A0X8HTH3_9SACH</name>
<evidence type="ECO:0000256" key="8">
    <source>
        <dbReference type="ARBA" id="ARBA00023242"/>
    </source>
</evidence>
<evidence type="ECO:0000256" key="1">
    <source>
        <dbReference type="ARBA" id="ARBA00004123"/>
    </source>
</evidence>
<dbReference type="AlphaFoldDB" id="A0A0X8HTH3"/>
<evidence type="ECO:0000256" key="6">
    <source>
        <dbReference type="ARBA" id="ARBA00022679"/>
    </source>
</evidence>
<dbReference type="GO" id="GO:0032259">
    <property type="term" value="P:methylation"/>
    <property type="evidence" value="ECO:0007669"/>
    <property type="project" value="UniProtKB-KW"/>
</dbReference>
<dbReference type="PANTHER" id="PTHR14614:SF39">
    <property type="entry name" value="HISTIDINE PROTEIN METHYLTRANSFERASE 1 HOMOLOG"/>
    <property type="match status" value="1"/>
</dbReference>
<evidence type="ECO:0000256" key="7">
    <source>
        <dbReference type="ARBA" id="ARBA00022691"/>
    </source>
</evidence>
<organism evidence="10 11">
    <name type="scientific">Eremothecium sinecaudum</name>
    <dbReference type="NCBI Taxonomy" id="45286"/>
    <lineage>
        <taxon>Eukaryota</taxon>
        <taxon>Fungi</taxon>
        <taxon>Dikarya</taxon>
        <taxon>Ascomycota</taxon>
        <taxon>Saccharomycotina</taxon>
        <taxon>Saccharomycetes</taxon>
        <taxon>Saccharomycetales</taxon>
        <taxon>Saccharomycetaceae</taxon>
        <taxon>Eremothecium</taxon>
    </lineage>
</organism>
<dbReference type="EC" id="2.1.1.85" evidence="3"/>
<comment type="subcellular location">
    <subcellularLocation>
        <location evidence="2">Cytoplasm</location>
    </subcellularLocation>
    <subcellularLocation>
        <location evidence="1">Nucleus</location>
    </subcellularLocation>
</comment>
<keyword evidence="8" id="KW-0539">Nucleus</keyword>
<evidence type="ECO:0000256" key="9">
    <source>
        <dbReference type="ARBA" id="ARBA00038126"/>
    </source>
</evidence>
<gene>
    <name evidence="10" type="ORF">AW171_hschr63476</name>
</gene>
<dbReference type="InterPro" id="IPR029063">
    <property type="entry name" value="SAM-dependent_MTases_sf"/>
</dbReference>
<keyword evidence="6" id="KW-0808">Transferase</keyword>
<proteinExistence type="inferred from homology"/>
<dbReference type="GO" id="GO:0005634">
    <property type="term" value="C:nucleus"/>
    <property type="evidence" value="ECO:0007669"/>
    <property type="project" value="UniProtKB-SubCell"/>
</dbReference>
<dbReference type="OrthoDB" id="1723750at2759"/>
<reference evidence="10 11" key="1">
    <citation type="submission" date="2016-01" db="EMBL/GenBank/DDBJ databases">
        <title>Genome sequence of the yeast Holleya sinecauda.</title>
        <authorList>
            <person name="Dietrich F.S."/>
        </authorList>
    </citation>
    <scope>NUCLEOTIDE SEQUENCE [LARGE SCALE GENOMIC DNA]</scope>
    <source>
        <strain evidence="10 11">ATCC 58844</strain>
    </source>
</reference>
<dbReference type="EMBL" id="CP014246">
    <property type="protein sequence ID" value="AMD21521.1"/>
    <property type="molecule type" value="Genomic_DNA"/>
</dbReference>
<evidence type="ECO:0000256" key="2">
    <source>
        <dbReference type="ARBA" id="ARBA00004496"/>
    </source>
</evidence>
<dbReference type="PANTHER" id="PTHR14614">
    <property type="entry name" value="HEPATOCELLULAR CARCINOMA-ASSOCIATED ANTIGEN"/>
    <property type="match status" value="1"/>
</dbReference>
<dbReference type="InterPro" id="IPR019410">
    <property type="entry name" value="Methyltransf_16"/>
</dbReference>
<accession>A0A0X8HTH3</accession>
<evidence type="ECO:0000256" key="5">
    <source>
        <dbReference type="ARBA" id="ARBA00022603"/>
    </source>
</evidence>
<evidence type="ECO:0000256" key="3">
    <source>
        <dbReference type="ARBA" id="ARBA00012533"/>
    </source>
</evidence>
<keyword evidence="4" id="KW-0963">Cytoplasm</keyword>
<dbReference type="Proteomes" id="UP000243052">
    <property type="component" value="Chromosome vi"/>
</dbReference>
<comment type="similarity">
    <text evidence="9">Belongs to the methyltransferase superfamily. METTL18 family.</text>
</comment>
<keyword evidence="7" id="KW-0949">S-adenosyl-L-methionine</keyword>
<dbReference type="STRING" id="45286.A0A0X8HTH3"/>
<dbReference type="GO" id="GO:0005737">
    <property type="term" value="C:cytoplasm"/>
    <property type="evidence" value="ECO:0007669"/>
    <property type="project" value="UniProtKB-SubCell"/>
</dbReference>
<dbReference type="GeneID" id="28724811"/>
<keyword evidence="11" id="KW-1185">Reference proteome</keyword>
<evidence type="ECO:0000256" key="4">
    <source>
        <dbReference type="ARBA" id="ARBA00022490"/>
    </source>
</evidence>
<evidence type="ECO:0000313" key="11">
    <source>
        <dbReference type="Proteomes" id="UP000243052"/>
    </source>
</evidence>
<keyword evidence="5" id="KW-0489">Methyltransferase</keyword>
<sequence length="374" mass="42089">MSFSFGFTNNELSDDELVDTDTKSNLNTINSVPDGLHNELPLYAEWLTSPDIAQPKIISLNELLDSLRGVRLTFEVMFTPNKNVRLYRRELFDVKHQLMSEATDVYEANTSNTELEILMGDTNEDLRKNVYEGGLKCWECSIDLVDHLALGSSASGKSIIELGCGTALPAQYLFSSYLSSDDRNGLRILLSDYNDSVLRLVTLPNLIVSWAKHVLSEEQWASLQRMQNEDTPVHADELLLTDEVLAAFKKDMENRRIELSFVSGTWSIAFVNLLREHQWSPSKDLVILTSETIYQPDTLPIIADLILELMSTNKAQSQSVIAYVAAKDIYFGVGGSIIEFEHYVREQIHKNGIALKMTSSKVNTGLKRSIVTLE</sequence>
<protein>
    <recommendedName>
        <fullName evidence="3">protein-histidine N-methyltransferase</fullName>
        <ecNumber evidence="3">2.1.1.85</ecNumber>
    </recommendedName>
</protein>
<dbReference type="RefSeq" id="XP_017988517.1">
    <property type="nucleotide sequence ID" value="XM_018133357.1"/>
</dbReference>
<evidence type="ECO:0000313" key="10">
    <source>
        <dbReference type="EMBL" id="AMD21521.1"/>
    </source>
</evidence>